<dbReference type="InterPro" id="IPR020568">
    <property type="entry name" value="Ribosomal_Su5_D2-typ_SF"/>
</dbReference>
<dbReference type="Pfam" id="PF01205">
    <property type="entry name" value="Impact_N"/>
    <property type="match status" value="1"/>
</dbReference>
<dbReference type="RefSeq" id="WP_353979772.1">
    <property type="nucleotide sequence ID" value="NZ_CP159578.1"/>
</dbReference>
<dbReference type="InterPro" id="IPR001498">
    <property type="entry name" value="Impact_N"/>
</dbReference>
<reference evidence="3" key="1">
    <citation type="submission" date="2024-06" db="EMBL/GenBank/DDBJ databases">
        <title>Complete genome of Salinicola endophyticus HNIBRBA4755.</title>
        <authorList>
            <person name="Shin S.Y."/>
            <person name="Kang H."/>
            <person name="Song J."/>
        </authorList>
    </citation>
    <scope>NUCLEOTIDE SEQUENCE</scope>
    <source>
        <strain evidence="3">HNIBRBA4755</strain>
    </source>
</reference>
<dbReference type="AlphaFoldDB" id="A0AB74UBH1"/>
<dbReference type="InterPro" id="IPR023582">
    <property type="entry name" value="Impact"/>
</dbReference>
<organism evidence="3">
    <name type="scientific">Salinicola endophyticus</name>
    <dbReference type="NCBI Taxonomy" id="1949083"/>
    <lineage>
        <taxon>Bacteria</taxon>
        <taxon>Pseudomonadati</taxon>
        <taxon>Pseudomonadota</taxon>
        <taxon>Gammaproteobacteria</taxon>
        <taxon>Oceanospirillales</taxon>
        <taxon>Halomonadaceae</taxon>
        <taxon>Salinicola</taxon>
    </lineage>
</organism>
<dbReference type="PANTHER" id="PTHR16301:SF20">
    <property type="entry name" value="IMPACT FAMILY MEMBER YIGZ"/>
    <property type="match status" value="1"/>
</dbReference>
<sequence>MRYAIPALAPGAIHTHSLEIDKSRFITWVAHAPDAAAFDHLLNEARATYPDASHHCSAFIAGAPGEQVAIGFSDDGEPGGTAGRPMFQALEGSGLGQVAVVVTRYFGGIKLGTGGLVRAYTQAVTQALESLPRREFTERHARRVRVGFALEAQARHWLQAHEVPVEAADYDGQGVTLTLAWPADNSLDLGLLAQRLRGELECLDE</sequence>
<protein>
    <submittedName>
        <fullName evidence="3">YigZ family protein</fullName>
    </submittedName>
</protein>
<comment type="similarity">
    <text evidence="1">Belongs to the IMPACT family.</text>
</comment>
<dbReference type="GO" id="GO:0006446">
    <property type="term" value="P:regulation of translational initiation"/>
    <property type="evidence" value="ECO:0007669"/>
    <property type="project" value="TreeGrafter"/>
</dbReference>
<dbReference type="Gene3D" id="3.30.230.30">
    <property type="entry name" value="Impact, N-terminal domain"/>
    <property type="match status" value="1"/>
</dbReference>
<gene>
    <name evidence="3" type="ORF">ABV408_15390</name>
</gene>
<feature type="domain" description="Impact N-terminal" evidence="2">
    <location>
        <begin position="22"/>
        <end position="128"/>
    </location>
</feature>
<evidence type="ECO:0000313" key="3">
    <source>
        <dbReference type="EMBL" id="XCJ78809.1"/>
    </source>
</evidence>
<dbReference type="EMBL" id="CP159578">
    <property type="protein sequence ID" value="XCJ78809.1"/>
    <property type="molecule type" value="Genomic_DNA"/>
</dbReference>
<dbReference type="GO" id="GO:0005737">
    <property type="term" value="C:cytoplasm"/>
    <property type="evidence" value="ECO:0007669"/>
    <property type="project" value="TreeGrafter"/>
</dbReference>
<proteinExistence type="inferred from homology"/>
<dbReference type="SUPFAM" id="SSF54211">
    <property type="entry name" value="Ribosomal protein S5 domain 2-like"/>
    <property type="match status" value="1"/>
</dbReference>
<dbReference type="PANTHER" id="PTHR16301">
    <property type="entry name" value="IMPACT-RELATED"/>
    <property type="match status" value="1"/>
</dbReference>
<evidence type="ECO:0000256" key="1">
    <source>
        <dbReference type="ARBA" id="ARBA00007665"/>
    </source>
</evidence>
<evidence type="ECO:0000259" key="2">
    <source>
        <dbReference type="Pfam" id="PF01205"/>
    </source>
</evidence>
<dbReference type="InterPro" id="IPR036956">
    <property type="entry name" value="Impact_N_sf"/>
</dbReference>
<name>A0AB74UBH1_9GAMM</name>
<accession>A0AB74UBH1</accession>